<accession>W1YDU5</accession>
<proteinExistence type="predicted"/>
<protein>
    <submittedName>
        <fullName evidence="1">Uncharacterized protein</fullName>
    </submittedName>
</protein>
<organism evidence="1">
    <name type="scientific">human gut metagenome</name>
    <dbReference type="NCBI Taxonomy" id="408170"/>
    <lineage>
        <taxon>unclassified sequences</taxon>
        <taxon>metagenomes</taxon>
        <taxon>organismal metagenomes</taxon>
    </lineage>
</organism>
<dbReference type="EMBL" id="AZMM01006817">
    <property type="protein sequence ID" value="ETJ39304.1"/>
    <property type="molecule type" value="Genomic_DNA"/>
</dbReference>
<comment type="caution">
    <text evidence="1">The sequence shown here is derived from an EMBL/GenBank/DDBJ whole genome shotgun (WGS) entry which is preliminary data.</text>
</comment>
<name>W1YDU5_9ZZZZ</name>
<evidence type="ECO:0000313" key="1">
    <source>
        <dbReference type="EMBL" id="ETJ39304.1"/>
    </source>
</evidence>
<gene>
    <name evidence="1" type="ORF">Q604_UNBC06817G0001</name>
</gene>
<reference evidence="1" key="1">
    <citation type="submission" date="2013-12" db="EMBL/GenBank/DDBJ databases">
        <title>A Varibaculum cambriense genome reconstructed from a premature infant gut community with otherwise low bacterial novelty that shifts toward anaerobic metabolism during the third week of life.</title>
        <authorList>
            <person name="Brown C.T."/>
            <person name="Sharon I."/>
            <person name="Thomas B.C."/>
            <person name="Castelle C.J."/>
            <person name="Morowitz M.J."/>
            <person name="Banfield J.F."/>
        </authorList>
    </citation>
    <scope>NUCLEOTIDE SEQUENCE</scope>
</reference>
<dbReference type="AlphaFoldDB" id="W1YDU5"/>
<feature type="non-terminal residue" evidence="1">
    <location>
        <position position="26"/>
    </location>
</feature>
<sequence length="26" mass="3098">MNIYKVNCGESIIEFKLERKNVKNIN</sequence>